<evidence type="ECO:0000259" key="1">
    <source>
        <dbReference type="Pfam" id="PF07510"/>
    </source>
</evidence>
<accession>A0A377PTN9</accession>
<evidence type="ECO:0000313" key="3">
    <source>
        <dbReference type="Proteomes" id="UP000255139"/>
    </source>
</evidence>
<reference evidence="2 3" key="1">
    <citation type="submission" date="2018-06" db="EMBL/GenBank/DDBJ databases">
        <authorList>
            <consortium name="Pathogen Informatics"/>
            <person name="Doyle S."/>
        </authorList>
    </citation>
    <scope>NUCLEOTIDE SEQUENCE [LARGE SCALE GENOMIC DNA]</scope>
    <source>
        <strain evidence="2 3">NCTC12714</strain>
    </source>
</reference>
<protein>
    <submittedName>
        <fullName evidence="2">RloF</fullName>
    </submittedName>
</protein>
<dbReference type="PANTHER" id="PTHR35149">
    <property type="entry name" value="SLL5132 PROTEIN"/>
    <property type="match status" value="1"/>
</dbReference>
<proteinExistence type="predicted"/>
<dbReference type="Pfam" id="PF07510">
    <property type="entry name" value="GmrSD_C"/>
    <property type="match status" value="1"/>
</dbReference>
<dbReference type="AlphaFoldDB" id="A0A377PTN9"/>
<feature type="domain" description="GmrSD restriction endonucleases C-terminal" evidence="1">
    <location>
        <begin position="5"/>
        <end position="119"/>
    </location>
</feature>
<evidence type="ECO:0000313" key="2">
    <source>
        <dbReference type="EMBL" id="STQ86298.1"/>
    </source>
</evidence>
<keyword evidence="3" id="KW-1185">Reference proteome</keyword>
<gene>
    <name evidence="2" type="ORF">NCTC12714_01103</name>
</gene>
<dbReference type="EMBL" id="UGJE01000002">
    <property type="protein sequence ID" value="STQ86298.1"/>
    <property type="molecule type" value="Genomic_DNA"/>
</dbReference>
<dbReference type="InterPro" id="IPR011089">
    <property type="entry name" value="GmrSD_C"/>
</dbReference>
<name>A0A377PTN9_9HELI</name>
<sequence>MHYENYLREQDSKTKSYTFTLKDVKKPQIEHIAPQTENGEKLASGYCEYDDDFRQKHLHCIGNLLLIGASQNSAIGNNPLKDKLASYENTPLIQQRQIKDFAVNEKWEKDSITKRHEEIKDFVLETWSF</sequence>
<dbReference type="RefSeq" id="WP_233708819.1">
    <property type="nucleotide sequence ID" value="NZ_FZML01000010.1"/>
</dbReference>
<dbReference type="Proteomes" id="UP000255139">
    <property type="component" value="Unassembled WGS sequence"/>
</dbReference>
<organism evidence="2 3">
    <name type="scientific">Helicobacter muridarum</name>
    <dbReference type="NCBI Taxonomy" id="216"/>
    <lineage>
        <taxon>Bacteria</taxon>
        <taxon>Pseudomonadati</taxon>
        <taxon>Campylobacterota</taxon>
        <taxon>Epsilonproteobacteria</taxon>
        <taxon>Campylobacterales</taxon>
        <taxon>Helicobacteraceae</taxon>
        <taxon>Helicobacter</taxon>
    </lineage>
</organism>
<dbReference type="PANTHER" id="PTHR35149:SF2">
    <property type="entry name" value="DUF262 DOMAIN-CONTAINING PROTEIN"/>
    <property type="match status" value="1"/>
</dbReference>